<dbReference type="Gene3D" id="3.40.50.150">
    <property type="entry name" value="Vaccinia Virus protein VP39"/>
    <property type="match status" value="1"/>
</dbReference>
<dbReference type="GO" id="GO:0008171">
    <property type="term" value="F:O-methyltransferase activity"/>
    <property type="evidence" value="ECO:0007669"/>
    <property type="project" value="InterPro"/>
</dbReference>
<dbReference type="Proteomes" id="UP000008311">
    <property type="component" value="Unassembled WGS sequence"/>
</dbReference>
<keyword evidence="3" id="KW-0949">S-adenosyl-L-methionine</keyword>
<gene>
    <name evidence="5" type="ORF">RCOM_0554730</name>
</gene>
<evidence type="ECO:0000313" key="6">
    <source>
        <dbReference type="Proteomes" id="UP000008311"/>
    </source>
</evidence>
<keyword evidence="2" id="KW-0808">Transferase</keyword>
<reference evidence="6" key="1">
    <citation type="journal article" date="2010" name="Nat. Biotechnol.">
        <title>Draft genome sequence of the oilseed species Ricinus communis.</title>
        <authorList>
            <person name="Chan A.P."/>
            <person name="Crabtree J."/>
            <person name="Zhao Q."/>
            <person name="Lorenzi H."/>
            <person name="Orvis J."/>
            <person name="Puiu D."/>
            <person name="Melake-Berhan A."/>
            <person name="Jones K.M."/>
            <person name="Redman J."/>
            <person name="Chen G."/>
            <person name="Cahoon E.B."/>
            <person name="Gedil M."/>
            <person name="Stanke M."/>
            <person name="Haas B.J."/>
            <person name="Wortman J.R."/>
            <person name="Fraser-Liggett C.M."/>
            <person name="Ravel J."/>
            <person name="Rabinowicz P.D."/>
        </authorList>
    </citation>
    <scope>NUCLEOTIDE SEQUENCE [LARGE SCALE GENOMIC DNA]</scope>
    <source>
        <strain evidence="6">cv. Hale</strain>
    </source>
</reference>
<keyword evidence="1" id="KW-0489">Methyltransferase</keyword>
<protein>
    <recommendedName>
        <fullName evidence="4">O-methyltransferase C-terminal domain-containing protein</fullName>
    </recommendedName>
</protein>
<evidence type="ECO:0000259" key="4">
    <source>
        <dbReference type="Pfam" id="PF00891"/>
    </source>
</evidence>
<dbReference type="InterPro" id="IPR016461">
    <property type="entry name" value="COMT-like"/>
</dbReference>
<dbReference type="Pfam" id="PF00891">
    <property type="entry name" value="Methyltransf_2"/>
    <property type="match status" value="1"/>
</dbReference>
<evidence type="ECO:0000313" key="5">
    <source>
        <dbReference type="EMBL" id="EEF37291.1"/>
    </source>
</evidence>
<dbReference type="InterPro" id="IPR001077">
    <property type="entry name" value="COMT_C"/>
</dbReference>
<dbReference type="AlphaFoldDB" id="B9SGP5"/>
<proteinExistence type="predicted"/>
<evidence type="ECO:0000256" key="2">
    <source>
        <dbReference type="ARBA" id="ARBA00022679"/>
    </source>
</evidence>
<dbReference type="SUPFAM" id="SSF53335">
    <property type="entry name" value="S-adenosyl-L-methionine-dependent methyltransferases"/>
    <property type="match status" value="1"/>
</dbReference>
<name>B9SGP5_RICCO</name>
<dbReference type="PROSITE" id="PS51683">
    <property type="entry name" value="SAM_OMT_II"/>
    <property type="match status" value="1"/>
</dbReference>
<feature type="domain" description="O-methyltransferase C-terminal" evidence="4">
    <location>
        <begin position="1"/>
        <end position="51"/>
    </location>
</feature>
<accession>B9SGP5</accession>
<evidence type="ECO:0000256" key="3">
    <source>
        <dbReference type="ARBA" id="ARBA00022691"/>
    </source>
</evidence>
<sequence length="64" mass="6959">MASDSSVVREVVISKCKDVFTGMNSLVDVGGSIGIMAKAIVETFPDLKCWISHTWLLVSKMTII</sequence>
<dbReference type="InterPro" id="IPR029063">
    <property type="entry name" value="SAM-dependent_MTases_sf"/>
</dbReference>
<dbReference type="GO" id="GO:0032259">
    <property type="term" value="P:methylation"/>
    <property type="evidence" value="ECO:0007669"/>
    <property type="project" value="UniProtKB-KW"/>
</dbReference>
<keyword evidence="6" id="KW-1185">Reference proteome</keyword>
<evidence type="ECO:0000256" key="1">
    <source>
        <dbReference type="ARBA" id="ARBA00022603"/>
    </source>
</evidence>
<organism evidence="5 6">
    <name type="scientific">Ricinus communis</name>
    <name type="common">Castor bean</name>
    <dbReference type="NCBI Taxonomy" id="3988"/>
    <lineage>
        <taxon>Eukaryota</taxon>
        <taxon>Viridiplantae</taxon>
        <taxon>Streptophyta</taxon>
        <taxon>Embryophyta</taxon>
        <taxon>Tracheophyta</taxon>
        <taxon>Spermatophyta</taxon>
        <taxon>Magnoliopsida</taxon>
        <taxon>eudicotyledons</taxon>
        <taxon>Gunneridae</taxon>
        <taxon>Pentapetalae</taxon>
        <taxon>rosids</taxon>
        <taxon>fabids</taxon>
        <taxon>Malpighiales</taxon>
        <taxon>Euphorbiaceae</taxon>
        <taxon>Acalyphoideae</taxon>
        <taxon>Acalypheae</taxon>
        <taxon>Ricinus</taxon>
    </lineage>
</organism>
<dbReference type="InParanoid" id="B9SGP5"/>
<dbReference type="EMBL" id="EQ973954">
    <property type="protein sequence ID" value="EEF37291.1"/>
    <property type="molecule type" value="Genomic_DNA"/>
</dbReference>